<protein>
    <submittedName>
        <fullName evidence="1">Uncharacterized protein</fullName>
    </submittedName>
</protein>
<organism evidence="1">
    <name type="scientific">viral metagenome</name>
    <dbReference type="NCBI Taxonomy" id="1070528"/>
    <lineage>
        <taxon>unclassified sequences</taxon>
        <taxon>metagenomes</taxon>
        <taxon>organismal metagenomes</taxon>
    </lineage>
</organism>
<proteinExistence type="predicted"/>
<sequence>MSEPAVLELELPLERFNMVAAGLQFVIGRPDTEEWLYLLWDKHFDEVLCRCGDMTARVRCVRVFYDDHIKLNKWRIELGKVIATENWGEANPVDIMLESTVLG</sequence>
<name>A0A6H1ZZH8_9ZZZZ</name>
<dbReference type="EMBL" id="MT144376">
    <property type="protein sequence ID" value="QJA52889.1"/>
    <property type="molecule type" value="Genomic_DNA"/>
</dbReference>
<reference evidence="1" key="1">
    <citation type="submission" date="2020-03" db="EMBL/GenBank/DDBJ databases">
        <title>The deep terrestrial virosphere.</title>
        <authorList>
            <person name="Holmfeldt K."/>
            <person name="Nilsson E."/>
            <person name="Simone D."/>
            <person name="Lopez-Fernandez M."/>
            <person name="Wu X."/>
            <person name="de Brujin I."/>
            <person name="Lundin D."/>
            <person name="Andersson A."/>
            <person name="Bertilsson S."/>
            <person name="Dopson M."/>
        </authorList>
    </citation>
    <scope>NUCLEOTIDE SEQUENCE</scope>
    <source>
        <strain evidence="1">TM448A03065</strain>
    </source>
</reference>
<dbReference type="AlphaFoldDB" id="A0A6H1ZZH8"/>
<accession>A0A6H1ZZH8</accession>
<evidence type="ECO:0000313" key="1">
    <source>
        <dbReference type="EMBL" id="QJA52889.1"/>
    </source>
</evidence>
<gene>
    <name evidence="1" type="ORF">TM448A03065_0004</name>
</gene>